<sequence>MHDTLSTPADVSSVRAAFRSPRRLTTEALAGLVTSLALIPEVISFAVIAGVDPKVALYTSCIMAMTIAFVGGRPAMVSAAAGATALVVAPLVASHDIDYLIAAVWLAGALQILFAVAGLARLVRFIPRSVMIGFVNALAILIFSAQIRHLIDVPWLVYPLVAAGLAMVVFVPKLTRAVPAPLVAIVVLTGVVALFHLDVPDVADQGELPSGLPTWMIPDVPLTWETLTIIAPFALGLALVGLLESLLTAKLVDDITDTPSDKTREAWGQGVANMAGAVFGGMGGCAMIGQTMINVKEGRARTRISTFLAGAFLLVLCVTVGDVVGAVPMAALVAVMLVIAVTTFDWRSIAPRTLRLMPRSETLVMVVTVVGTLATHNLAVGVILGVLTAMVAFARRVAHLTRIDVTDGERDGVTERTYRVTGELFWASSNDLVHRFDYAGDPDSVVIDLSDADVWDASTVATLDAVQAKYAARGKRVRVVGLDGASLHRLERLSGRLG</sequence>
<dbReference type="RefSeq" id="WP_127915968.1">
    <property type="nucleotide sequence ID" value="NZ_RKLP01000004.1"/>
</dbReference>
<dbReference type="SUPFAM" id="SSF52091">
    <property type="entry name" value="SpoIIaa-like"/>
    <property type="match status" value="1"/>
</dbReference>
<dbReference type="OrthoDB" id="9771198at2"/>
<accession>A0A438BGM7</accession>
<dbReference type="Proteomes" id="UP000286208">
    <property type="component" value="Unassembled WGS sequence"/>
</dbReference>
<gene>
    <name evidence="7" type="ORF">EGT67_10295</name>
</gene>
<evidence type="ECO:0000313" key="7">
    <source>
        <dbReference type="EMBL" id="RVW09825.1"/>
    </source>
</evidence>
<feature type="transmembrane region" description="Helical" evidence="5">
    <location>
        <begin position="362"/>
        <end position="393"/>
    </location>
</feature>
<feature type="domain" description="STAS" evidence="6">
    <location>
        <begin position="418"/>
        <end position="498"/>
    </location>
</feature>
<dbReference type="CDD" id="cd07042">
    <property type="entry name" value="STAS_SulP_like_sulfate_transporter"/>
    <property type="match status" value="1"/>
</dbReference>
<dbReference type="PANTHER" id="PTHR43310:SF1">
    <property type="entry name" value="SULFATE TRANSPORTER YBAR-RELATED"/>
    <property type="match status" value="1"/>
</dbReference>
<feature type="transmembrane region" description="Helical" evidence="5">
    <location>
        <begin position="178"/>
        <end position="197"/>
    </location>
</feature>
<evidence type="ECO:0000256" key="5">
    <source>
        <dbReference type="SAM" id="Phobius"/>
    </source>
</evidence>
<evidence type="ECO:0000256" key="2">
    <source>
        <dbReference type="ARBA" id="ARBA00022692"/>
    </source>
</evidence>
<feature type="transmembrane region" description="Helical" evidence="5">
    <location>
        <begin position="76"/>
        <end position="93"/>
    </location>
</feature>
<proteinExistence type="predicted"/>
<organism evidence="7 8">
    <name type="scientific">Prescottella agglutinans</name>
    <dbReference type="NCBI Taxonomy" id="1644129"/>
    <lineage>
        <taxon>Bacteria</taxon>
        <taxon>Bacillati</taxon>
        <taxon>Actinomycetota</taxon>
        <taxon>Actinomycetes</taxon>
        <taxon>Mycobacteriales</taxon>
        <taxon>Nocardiaceae</taxon>
        <taxon>Prescottella</taxon>
    </lineage>
</organism>
<feature type="transmembrane region" description="Helical" evidence="5">
    <location>
        <begin position="99"/>
        <end position="123"/>
    </location>
</feature>
<dbReference type="Pfam" id="PF01740">
    <property type="entry name" value="STAS"/>
    <property type="match status" value="1"/>
</dbReference>
<feature type="transmembrane region" description="Helical" evidence="5">
    <location>
        <begin position="153"/>
        <end position="171"/>
    </location>
</feature>
<keyword evidence="2 5" id="KW-0812">Transmembrane</keyword>
<dbReference type="InterPro" id="IPR052706">
    <property type="entry name" value="Membrane-Transporter-like"/>
</dbReference>
<keyword evidence="4 5" id="KW-0472">Membrane</keyword>
<protein>
    <submittedName>
        <fullName evidence="7">SulP family inorganic anion transporter</fullName>
    </submittedName>
</protein>
<dbReference type="InterPro" id="IPR036513">
    <property type="entry name" value="STAS_dom_sf"/>
</dbReference>
<dbReference type="GO" id="GO:0016020">
    <property type="term" value="C:membrane"/>
    <property type="evidence" value="ECO:0007669"/>
    <property type="project" value="UniProtKB-SubCell"/>
</dbReference>
<feature type="transmembrane region" description="Helical" evidence="5">
    <location>
        <begin position="330"/>
        <end position="350"/>
    </location>
</feature>
<keyword evidence="8" id="KW-1185">Reference proteome</keyword>
<evidence type="ECO:0000259" key="6">
    <source>
        <dbReference type="PROSITE" id="PS50801"/>
    </source>
</evidence>
<dbReference type="Pfam" id="PF00916">
    <property type="entry name" value="Sulfate_transp"/>
    <property type="match status" value="2"/>
</dbReference>
<keyword evidence="3 5" id="KW-1133">Transmembrane helix</keyword>
<name>A0A438BGM7_9NOCA</name>
<feature type="transmembrane region" description="Helical" evidence="5">
    <location>
        <begin position="222"/>
        <end position="243"/>
    </location>
</feature>
<comment type="subcellular location">
    <subcellularLocation>
        <location evidence="1">Membrane</location>
        <topology evidence="1">Multi-pass membrane protein</topology>
    </subcellularLocation>
</comment>
<dbReference type="AlphaFoldDB" id="A0A438BGM7"/>
<dbReference type="InterPro" id="IPR002645">
    <property type="entry name" value="STAS_dom"/>
</dbReference>
<dbReference type="InterPro" id="IPR011547">
    <property type="entry name" value="SLC26A/SulP_dom"/>
</dbReference>
<evidence type="ECO:0000256" key="4">
    <source>
        <dbReference type="ARBA" id="ARBA00023136"/>
    </source>
</evidence>
<evidence type="ECO:0000256" key="1">
    <source>
        <dbReference type="ARBA" id="ARBA00004141"/>
    </source>
</evidence>
<evidence type="ECO:0000256" key="3">
    <source>
        <dbReference type="ARBA" id="ARBA00022989"/>
    </source>
</evidence>
<feature type="transmembrane region" description="Helical" evidence="5">
    <location>
        <begin position="28"/>
        <end position="49"/>
    </location>
</feature>
<dbReference type="PROSITE" id="PS50801">
    <property type="entry name" value="STAS"/>
    <property type="match status" value="1"/>
</dbReference>
<feature type="transmembrane region" description="Helical" evidence="5">
    <location>
        <begin position="130"/>
        <end position="147"/>
    </location>
</feature>
<dbReference type="Gene3D" id="3.30.750.24">
    <property type="entry name" value="STAS domain"/>
    <property type="match status" value="1"/>
</dbReference>
<dbReference type="EMBL" id="RKLP01000004">
    <property type="protein sequence ID" value="RVW09825.1"/>
    <property type="molecule type" value="Genomic_DNA"/>
</dbReference>
<reference evidence="7 8" key="1">
    <citation type="submission" date="2018-11" db="EMBL/GenBank/DDBJ databases">
        <title>Rhodococcus spongicola sp. nov. and Rhodococcus xishaensis sp. nov. from marine sponges.</title>
        <authorList>
            <person name="Li L."/>
            <person name="Lin H.W."/>
        </authorList>
    </citation>
    <scope>NUCLEOTIDE SEQUENCE [LARGE SCALE GENOMIC DNA]</scope>
    <source>
        <strain evidence="7 8">CCTCC AB2014297</strain>
    </source>
</reference>
<dbReference type="PANTHER" id="PTHR43310">
    <property type="entry name" value="SULFATE TRANSPORTER YBAR-RELATED"/>
    <property type="match status" value="1"/>
</dbReference>
<comment type="caution">
    <text evidence="7">The sequence shown here is derived from an EMBL/GenBank/DDBJ whole genome shotgun (WGS) entry which is preliminary data.</text>
</comment>
<evidence type="ECO:0000313" key="8">
    <source>
        <dbReference type="Proteomes" id="UP000286208"/>
    </source>
</evidence>